<organism evidence="1 2">
    <name type="scientific">Rhodovastum atsumiense</name>
    <dbReference type="NCBI Taxonomy" id="504468"/>
    <lineage>
        <taxon>Bacteria</taxon>
        <taxon>Pseudomonadati</taxon>
        <taxon>Pseudomonadota</taxon>
        <taxon>Alphaproteobacteria</taxon>
        <taxon>Acetobacterales</taxon>
        <taxon>Acetobacteraceae</taxon>
        <taxon>Rhodovastum</taxon>
    </lineage>
</organism>
<gene>
    <name evidence="1" type="ORF">F1189_22945</name>
</gene>
<protein>
    <submittedName>
        <fullName evidence="1">Uncharacterized protein</fullName>
    </submittedName>
</protein>
<dbReference type="RefSeq" id="WP_150043218.1">
    <property type="nucleotide sequence ID" value="NZ_OW485608.1"/>
</dbReference>
<dbReference type="Proteomes" id="UP000325255">
    <property type="component" value="Unassembled WGS sequence"/>
</dbReference>
<keyword evidence="2" id="KW-1185">Reference proteome</keyword>
<proteinExistence type="predicted"/>
<dbReference type="OrthoDB" id="8482241at2"/>
<comment type="caution">
    <text evidence="1">The sequence shown here is derived from an EMBL/GenBank/DDBJ whole genome shotgun (WGS) entry which is preliminary data.</text>
</comment>
<accession>A0A5M6IMZ2</accession>
<reference evidence="1 2" key="1">
    <citation type="submission" date="2019-09" db="EMBL/GenBank/DDBJ databases">
        <title>Genome sequence of Rhodovastum atsumiense, a diverse member of the Acetobacteraceae family of non-sulfur purple photosynthetic bacteria.</title>
        <authorList>
            <person name="Meyer T."/>
            <person name="Kyndt J."/>
        </authorList>
    </citation>
    <scope>NUCLEOTIDE SEQUENCE [LARGE SCALE GENOMIC DNA]</scope>
    <source>
        <strain evidence="1 2">DSM 21279</strain>
    </source>
</reference>
<evidence type="ECO:0000313" key="1">
    <source>
        <dbReference type="EMBL" id="KAA5609623.1"/>
    </source>
</evidence>
<name>A0A5M6IMZ2_9PROT</name>
<evidence type="ECO:0000313" key="2">
    <source>
        <dbReference type="Proteomes" id="UP000325255"/>
    </source>
</evidence>
<dbReference type="EMBL" id="VWPK01000046">
    <property type="protein sequence ID" value="KAA5609623.1"/>
    <property type="molecule type" value="Genomic_DNA"/>
</dbReference>
<dbReference type="AlphaFoldDB" id="A0A5M6IMZ2"/>
<sequence length="71" mass="8426">MVERSLIDRRETNMGLCGYSGNTRGYSFYNPDTGTEWSREHPIESGQCDDATDIRPMRFSTWRRQFMERRA</sequence>